<proteinExistence type="inferred from homology"/>
<dbReference type="Proteomes" id="UP000062160">
    <property type="component" value="Unassembled WGS sequence"/>
</dbReference>
<comment type="similarity">
    <text evidence="2">Belongs to the autoinducer-2 exporter (AI-2E) (TC 2.A.86) family.</text>
</comment>
<dbReference type="STRING" id="224999.GCA_001485475_02265"/>
<dbReference type="OrthoDB" id="9774361at2"/>
<feature type="transmembrane region" description="Helical" evidence="6">
    <location>
        <begin position="63"/>
        <end position="87"/>
    </location>
</feature>
<dbReference type="Pfam" id="PF01594">
    <property type="entry name" value="AI-2E_transport"/>
    <property type="match status" value="1"/>
</dbReference>
<feature type="transmembrane region" description="Helical" evidence="6">
    <location>
        <begin position="155"/>
        <end position="179"/>
    </location>
</feature>
<accession>A0A0U9HHM0</accession>
<gene>
    <name evidence="7" type="ORF">TSYNT_9485</name>
</gene>
<keyword evidence="5 6" id="KW-0472">Membrane</keyword>
<feature type="transmembrane region" description="Helical" evidence="6">
    <location>
        <begin position="221"/>
        <end position="238"/>
    </location>
</feature>
<evidence type="ECO:0000256" key="2">
    <source>
        <dbReference type="ARBA" id="ARBA00009773"/>
    </source>
</evidence>
<evidence type="ECO:0000256" key="1">
    <source>
        <dbReference type="ARBA" id="ARBA00004141"/>
    </source>
</evidence>
<feature type="transmembrane region" description="Helical" evidence="6">
    <location>
        <begin position="278"/>
        <end position="298"/>
    </location>
</feature>
<protein>
    <submittedName>
        <fullName evidence="7">Sporulation integral membrane protein YtvI</fullName>
    </submittedName>
</protein>
<dbReference type="AlphaFoldDB" id="A0A0U9HHM0"/>
<evidence type="ECO:0000256" key="6">
    <source>
        <dbReference type="SAM" id="Phobius"/>
    </source>
</evidence>
<dbReference type="EMBL" id="DF977003">
    <property type="protein sequence ID" value="GAQ26221.1"/>
    <property type="molecule type" value="Genomic_DNA"/>
</dbReference>
<organism evidence="7">
    <name type="scientific">Tepidanaerobacter syntrophicus</name>
    <dbReference type="NCBI Taxonomy" id="224999"/>
    <lineage>
        <taxon>Bacteria</taxon>
        <taxon>Bacillati</taxon>
        <taxon>Bacillota</taxon>
        <taxon>Clostridia</taxon>
        <taxon>Thermosediminibacterales</taxon>
        <taxon>Tepidanaerobacteraceae</taxon>
        <taxon>Tepidanaerobacter</taxon>
    </lineage>
</organism>
<dbReference type="PANTHER" id="PTHR21716:SF68">
    <property type="entry name" value="TRANSPORT PROTEIN YTVI-RELATED"/>
    <property type="match status" value="1"/>
</dbReference>
<dbReference type="InterPro" id="IPR014227">
    <property type="entry name" value="YtvI-like"/>
</dbReference>
<feature type="transmembrane region" description="Helical" evidence="6">
    <location>
        <begin position="244"/>
        <end position="271"/>
    </location>
</feature>
<name>A0A0U9HHM0_9FIRM</name>
<keyword evidence="3 6" id="KW-0812">Transmembrane</keyword>
<feature type="transmembrane region" description="Helical" evidence="6">
    <location>
        <begin position="7"/>
        <end position="25"/>
    </location>
</feature>
<evidence type="ECO:0000313" key="8">
    <source>
        <dbReference type="Proteomes" id="UP000062160"/>
    </source>
</evidence>
<feature type="transmembrane region" description="Helical" evidence="6">
    <location>
        <begin position="31"/>
        <end position="51"/>
    </location>
</feature>
<keyword evidence="8" id="KW-1185">Reference proteome</keyword>
<evidence type="ECO:0000256" key="4">
    <source>
        <dbReference type="ARBA" id="ARBA00022989"/>
    </source>
</evidence>
<dbReference type="GO" id="GO:0055085">
    <property type="term" value="P:transmembrane transport"/>
    <property type="evidence" value="ECO:0007669"/>
    <property type="project" value="TreeGrafter"/>
</dbReference>
<comment type="subcellular location">
    <subcellularLocation>
        <location evidence="1">Membrane</location>
        <topology evidence="1">Multi-pass membrane protein</topology>
    </subcellularLocation>
</comment>
<dbReference type="InterPro" id="IPR002549">
    <property type="entry name" value="AI-2E-like"/>
</dbReference>
<evidence type="ECO:0000313" key="7">
    <source>
        <dbReference type="EMBL" id="GAQ26221.1"/>
    </source>
</evidence>
<evidence type="ECO:0000256" key="5">
    <source>
        <dbReference type="ARBA" id="ARBA00023136"/>
    </source>
</evidence>
<feature type="transmembrane region" description="Helical" evidence="6">
    <location>
        <begin position="318"/>
        <end position="344"/>
    </location>
</feature>
<keyword evidence="4 6" id="KW-1133">Transmembrane helix</keyword>
<reference evidence="7" key="1">
    <citation type="journal article" date="2016" name="Genome Announc.">
        <title>Draft Genome Sequence of the Syntrophic Lactate-Degrading Bacterium Tepidanaerobacter syntrophicus JLT.</title>
        <authorList>
            <person name="Matsuura N."/>
            <person name="Ohashi A."/>
            <person name="Tourlousse D.M."/>
            <person name="Sekiguchi Y."/>
        </authorList>
    </citation>
    <scope>NUCLEOTIDE SEQUENCE [LARGE SCALE GENOMIC DNA]</scope>
    <source>
        <strain evidence="7">JL</strain>
    </source>
</reference>
<sequence length="359" mass="40692">MKTKSPYAPIIMLILAVIISAFLIILSFRHLLPLVIAVIFAIIIDTPVSFVEKKTGFSRGVVTIIFLTLLFCGLGYLLFVMAARFVFELARLINLLPMQREYFNSIFDKILQSIGKFSSSIPDEVITYLKANVDQILLMITNKISEYYSFLVDKIWLVPNLFINIFFVIIFVFLFTYFLTKDKNKIIESIKNLFPEQIQERVRSVQIEIILSFFRLIKAQIILVMISTIITIAGFYILKVDYALILGLICGLLDLVPIFGPSLIFIPWIIFSVIVNKIGFAVSLLILYIVVLGTRQVLQAKIIGQNLNVDPMLTLISIYFGIEFLGWIGLFIGPLVVVVVRALIHSGIIPPLNKSTKKV</sequence>
<dbReference type="PANTHER" id="PTHR21716">
    <property type="entry name" value="TRANSMEMBRANE PROTEIN"/>
    <property type="match status" value="1"/>
</dbReference>
<dbReference type="NCBIfam" id="TIGR02872">
    <property type="entry name" value="spore_ytvI"/>
    <property type="match status" value="1"/>
</dbReference>
<dbReference type="GO" id="GO:0016020">
    <property type="term" value="C:membrane"/>
    <property type="evidence" value="ECO:0007669"/>
    <property type="project" value="UniProtKB-SubCell"/>
</dbReference>
<dbReference type="RefSeq" id="WP_059034104.1">
    <property type="nucleotide sequence ID" value="NZ_BSDN01000004.1"/>
</dbReference>
<evidence type="ECO:0000256" key="3">
    <source>
        <dbReference type="ARBA" id="ARBA00022692"/>
    </source>
</evidence>